<reference evidence="2" key="1">
    <citation type="submission" date="2014-09" db="EMBL/GenBank/DDBJ databases">
        <authorList>
            <person name="Magalhaes I.L.F."/>
            <person name="Oliveira U."/>
            <person name="Santos F.R."/>
            <person name="Vidigal T.H.D.A."/>
            <person name="Brescovit A.D."/>
            <person name="Santos A.J."/>
        </authorList>
    </citation>
    <scope>NUCLEOTIDE SEQUENCE</scope>
    <source>
        <tissue evidence="2">Shoot tissue taken approximately 20 cm above the soil surface</tissue>
    </source>
</reference>
<name>A0A0A9F0A9_ARUDO</name>
<organism evidence="2">
    <name type="scientific">Arundo donax</name>
    <name type="common">Giant reed</name>
    <name type="synonym">Donax arundinaceus</name>
    <dbReference type="NCBI Taxonomy" id="35708"/>
    <lineage>
        <taxon>Eukaryota</taxon>
        <taxon>Viridiplantae</taxon>
        <taxon>Streptophyta</taxon>
        <taxon>Embryophyta</taxon>
        <taxon>Tracheophyta</taxon>
        <taxon>Spermatophyta</taxon>
        <taxon>Magnoliopsida</taxon>
        <taxon>Liliopsida</taxon>
        <taxon>Poales</taxon>
        <taxon>Poaceae</taxon>
        <taxon>PACMAD clade</taxon>
        <taxon>Arundinoideae</taxon>
        <taxon>Arundineae</taxon>
        <taxon>Arundo</taxon>
    </lineage>
</organism>
<accession>A0A0A9F0A9</accession>
<feature type="transmembrane region" description="Helical" evidence="1">
    <location>
        <begin position="15"/>
        <end position="37"/>
    </location>
</feature>
<proteinExistence type="predicted"/>
<reference evidence="2" key="2">
    <citation type="journal article" date="2015" name="Data Brief">
        <title>Shoot transcriptome of the giant reed, Arundo donax.</title>
        <authorList>
            <person name="Barrero R.A."/>
            <person name="Guerrero F.D."/>
            <person name="Moolhuijzen P."/>
            <person name="Goolsby J.A."/>
            <person name="Tidwell J."/>
            <person name="Bellgard S.E."/>
            <person name="Bellgard M.I."/>
        </authorList>
    </citation>
    <scope>NUCLEOTIDE SEQUENCE</scope>
    <source>
        <tissue evidence="2">Shoot tissue taken approximately 20 cm above the soil surface</tissue>
    </source>
</reference>
<keyword evidence="1" id="KW-0472">Membrane</keyword>
<keyword evidence="1" id="KW-1133">Transmembrane helix</keyword>
<dbReference type="AlphaFoldDB" id="A0A0A9F0A9"/>
<evidence type="ECO:0000313" key="2">
    <source>
        <dbReference type="EMBL" id="JAE03566.1"/>
    </source>
</evidence>
<keyword evidence="1" id="KW-0812">Transmembrane</keyword>
<protein>
    <submittedName>
        <fullName evidence="2">Uncharacterized protein</fullName>
    </submittedName>
</protein>
<sequence length="62" mass="7359">MIDGHFCVDTSYRHVYHFFSAYFFLFLSCPFCCIYFWMTTCSYLNDSCLVCPILPELLSKAF</sequence>
<evidence type="ECO:0000256" key="1">
    <source>
        <dbReference type="SAM" id="Phobius"/>
    </source>
</evidence>
<dbReference type="EMBL" id="GBRH01194330">
    <property type="protein sequence ID" value="JAE03566.1"/>
    <property type="molecule type" value="Transcribed_RNA"/>
</dbReference>